<sequence>CTSYTPTDTLLVSVHGDDLDSEIGNGNPQSAMTRVTSAAGQRRAGAMRTCVGTD</sequence>
<dbReference type="EMBL" id="CAJHJT010000034">
    <property type="protein sequence ID" value="CAD7003033.1"/>
    <property type="molecule type" value="Genomic_DNA"/>
</dbReference>
<dbReference type="AlphaFoldDB" id="A0A811V0V5"/>
<comment type="caution">
    <text evidence="2">The sequence shown here is derived from an EMBL/GenBank/DDBJ whole genome shotgun (WGS) entry which is preliminary data.</text>
</comment>
<gene>
    <name evidence="2" type="ORF">CCAP1982_LOCUS11496</name>
</gene>
<evidence type="ECO:0000313" key="2">
    <source>
        <dbReference type="EMBL" id="CAD7003033.1"/>
    </source>
</evidence>
<name>A0A811V0V5_CERCA</name>
<feature type="region of interest" description="Disordered" evidence="1">
    <location>
        <begin position="20"/>
        <end position="54"/>
    </location>
</feature>
<proteinExistence type="predicted"/>
<reference evidence="2" key="1">
    <citation type="submission" date="2020-11" db="EMBL/GenBank/DDBJ databases">
        <authorList>
            <person name="Whitehead M."/>
        </authorList>
    </citation>
    <scope>NUCLEOTIDE SEQUENCE</scope>
    <source>
        <strain evidence="2">EGII</strain>
    </source>
</reference>
<accession>A0A811V0V5</accession>
<keyword evidence="3" id="KW-1185">Reference proteome</keyword>
<feature type="compositionally biased region" description="Polar residues" evidence="1">
    <location>
        <begin position="24"/>
        <end position="39"/>
    </location>
</feature>
<dbReference type="Proteomes" id="UP000606786">
    <property type="component" value="Unassembled WGS sequence"/>
</dbReference>
<feature type="non-terminal residue" evidence="2">
    <location>
        <position position="1"/>
    </location>
</feature>
<organism evidence="2 3">
    <name type="scientific">Ceratitis capitata</name>
    <name type="common">Mediterranean fruit fly</name>
    <name type="synonym">Tephritis capitata</name>
    <dbReference type="NCBI Taxonomy" id="7213"/>
    <lineage>
        <taxon>Eukaryota</taxon>
        <taxon>Metazoa</taxon>
        <taxon>Ecdysozoa</taxon>
        <taxon>Arthropoda</taxon>
        <taxon>Hexapoda</taxon>
        <taxon>Insecta</taxon>
        <taxon>Pterygota</taxon>
        <taxon>Neoptera</taxon>
        <taxon>Endopterygota</taxon>
        <taxon>Diptera</taxon>
        <taxon>Brachycera</taxon>
        <taxon>Muscomorpha</taxon>
        <taxon>Tephritoidea</taxon>
        <taxon>Tephritidae</taxon>
        <taxon>Ceratitis</taxon>
        <taxon>Ceratitis</taxon>
    </lineage>
</organism>
<evidence type="ECO:0000256" key="1">
    <source>
        <dbReference type="SAM" id="MobiDB-lite"/>
    </source>
</evidence>
<protein>
    <submittedName>
        <fullName evidence="2">(Mediterranean fruit fly) hypothetical protein</fullName>
    </submittedName>
</protein>
<evidence type="ECO:0000313" key="3">
    <source>
        <dbReference type="Proteomes" id="UP000606786"/>
    </source>
</evidence>